<protein>
    <submittedName>
        <fullName evidence="1">Uncharacterized protein</fullName>
    </submittedName>
</protein>
<comment type="caution">
    <text evidence="1">The sequence shown here is derived from an EMBL/GenBank/DDBJ whole genome shotgun (WGS) entry which is preliminary data.</text>
</comment>
<accession>A0A9J5YY43</accession>
<dbReference type="AlphaFoldDB" id="A0A9J5YY43"/>
<keyword evidence="2" id="KW-1185">Reference proteome</keyword>
<reference evidence="1 2" key="1">
    <citation type="submission" date="2020-09" db="EMBL/GenBank/DDBJ databases">
        <title>De no assembly of potato wild relative species, Solanum commersonii.</title>
        <authorList>
            <person name="Cho K."/>
        </authorList>
    </citation>
    <scope>NUCLEOTIDE SEQUENCE [LARGE SCALE GENOMIC DNA]</scope>
    <source>
        <strain evidence="1">LZ3.2</strain>
        <tissue evidence="1">Leaf</tissue>
    </source>
</reference>
<proteinExistence type="predicted"/>
<gene>
    <name evidence="1" type="ORF">H5410_027029</name>
</gene>
<dbReference type="EMBL" id="JACXVP010000005">
    <property type="protein sequence ID" value="KAG5605537.1"/>
    <property type="molecule type" value="Genomic_DNA"/>
</dbReference>
<name>A0A9J5YY43_SOLCO</name>
<sequence>MIMCRSIARIVEFKNIMKQSAMLFIRNNILRKRRGKKELKGRKWEEKYRDLEEITQKEK</sequence>
<dbReference type="Proteomes" id="UP000824120">
    <property type="component" value="Chromosome 5"/>
</dbReference>
<evidence type="ECO:0000313" key="1">
    <source>
        <dbReference type="EMBL" id="KAG5605537.1"/>
    </source>
</evidence>
<evidence type="ECO:0000313" key="2">
    <source>
        <dbReference type="Proteomes" id="UP000824120"/>
    </source>
</evidence>
<organism evidence="1 2">
    <name type="scientific">Solanum commersonii</name>
    <name type="common">Commerson's wild potato</name>
    <name type="synonym">Commerson's nightshade</name>
    <dbReference type="NCBI Taxonomy" id="4109"/>
    <lineage>
        <taxon>Eukaryota</taxon>
        <taxon>Viridiplantae</taxon>
        <taxon>Streptophyta</taxon>
        <taxon>Embryophyta</taxon>
        <taxon>Tracheophyta</taxon>
        <taxon>Spermatophyta</taxon>
        <taxon>Magnoliopsida</taxon>
        <taxon>eudicotyledons</taxon>
        <taxon>Gunneridae</taxon>
        <taxon>Pentapetalae</taxon>
        <taxon>asterids</taxon>
        <taxon>lamiids</taxon>
        <taxon>Solanales</taxon>
        <taxon>Solanaceae</taxon>
        <taxon>Solanoideae</taxon>
        <taxon>Solaneae</taxon>
        <taxon>Solanum</taxon>
    </lineage>
</organism>